<dbReference type="SUPFAM" id="SSF161098">
    <property type="entry name" value="MetI-like"/>
    <property type="match status" value="1"/>
</dbReference>
<proteinExistence type="inferred from homology"/>
<feature type="transmembrane region" description="Helical" evidence="7">
    <location>
        <begin position="12"/>
        <end position="34"/>
    </location>
</feature>
<reference evidence="10 11" key="1">
    <citation type="submission" date="2023-07" db="EMBL/GenBank/DDBJ databases">
        <title>Comparative genomics of wheat-associated soil bacteria to identify genetic determinants of phenazine resistance.</title>
        <authorList>
            <person name="Mouncey N."/>
        </authorList>
    </citation>
    <scope>NUCLEOTIDE SEQUENCE [LARGE SCALE GENOMIC DNA]</scope>
    <source>
        <strain evidence="10 11">W2I16</strain>
    </source>
</reference>
<sequence length="311" mass="34033">MTRRAVARTFVYLSLVLATVVVLLPLGVIVLTSFKSEREMADDSGALSLPGDLLNLHNYVTAFQDGEMLSAFANTAFILLFAVSGTVLIGSMTAYAIDRFNFRFRKLVIALFLVATLVPGVTTQVATFRLVNSFGMFDTLWAPIALYMGTDIVSIYIFLQFIRSIPVSLDESARLDGANAFTIYRKIIFPLLKPAIATVVIVKGITVYNDFYIPFLYMPSEDLGVISTSLFRFKGPFAAHWEDDLGGRGPGDPADADRLPVAAEVHLQRLHEGGDAVSTAGSHPPYSRFPTAPWWKAPRPEPASPAPPARP</sequence>
<feature type="region of interest" description="Disordered" evidence="8">
    <location>
        <begin position="291"/>
        <end position="311"/>
    </location>
</feature>
<accession>A0ABU0RZR3</accession>
<evidence type="ECO:0000256" key="8">
    <source>
        <dbReference type="SAM" id="MobiDB-lite"/>
    </source>
</evidence>
<evidence type="ECO:0000256" key="4">
    <source>
        <dbReference type="ARBA" id="ARBA00022692"/>
    </source>
</evidence>
<evidence type="ECO:0000256" key="5">
    <source>
        <dbReference type="ARBA" id="ARBA00022989"/>
    </source>
</evidence>
<dbReference type="InterPro" id="IPR035906">
    <property type="entry name" value="MetI-like_sf"/>
</dbReference>
<comment type="caution">
    <text evidence="10">The sequence shown here is derived from an EMBL/GenBank/DDBJ whole genome shotgun (WGS) entry which is preliminary data.</text>
</comment>
<dbReference type="InterPro" id="IPR000515">
    <property type="entry name" value="MetI-like"/>
</dbReference>
<protein>
    <submittedName>
        <fullName evidence="10">ABC-type glycerol-3-phosphate transport system permease component</fullName>
    </submittedName>
</protein>
<evidence type="ECO:0000259" key="9">
    <source>
        <dbReference type="PROSITE" id="PS50928"/>
    </source>
</evidence>
<evidence type="ECO:0000256" key="7">
    <source>
        <dbReference type="RuleBase" id="RU363032"/>
    </source>
</evidence>
<keyword evidence="6 7" id="KW-0472">Membrane</keyword>
<dbReference type="PANTHER" id="PTHR43744:SF3">
    <property type="entry name" value="LACTOSE TRANSPORT SYSTEM PERMEASE PROTEIN LACG"/>
    <property type="match status" value="1"/>
</dbReference>
<evidence type="ECO:0000256" key="3">
    <source>
        <dbReference type="ARBA" id="ARBA00022475"/>
    </source>
</evidence>
<dbReference type="PROSITE" id="PS50928">
    <property type="entry name" value="ABC_TM1"/>
    <property type="match status" value="1"/>
</dbReference>
<keyword evidence="5 7" id="KW-1133">Transmembrane helix</keyword>
<feature type="transmembrane region" description="Helical" evidence="7">
    <location>
        <begin position="140"/>
        <end position="159"/>
    </location>
</feature>
<dbReference type="PANTHER" id="PTHR43744">
    <property type="entry name" value="ABC TRANSPORTER PERMEASE PROTEIN MG189-RELATED-RELATED"/>
    <property type="match status" value="1"/>
</dbReference>
<feature type="transmembrane region" description="Helical" evidence="7">
    <location>
        <begin position="71"/>
        <end position="95"/>
    </location>
</feature>
<feature type="compositionally biased region" description="Pro residues" evidence="8">
    <location>
        <begin position="300"/>
        <end position="311"/>
    </location>
</feature>
<dbReference type="CDD" id="cd06261">
    <property type="entry name" value="TM_PBP2"/>
    <property type="match status" value="1"/>
</dbReference>
<feature type="domain" description="ABC transmembrane type-1" evidence="9">
    <location>
        <begin position="72"/>
        <end position="271"/>
    </location>
</feature>
<organism evidence="10 11">
    <name type="scientific">Streptomyces turgidiscabies</name>
    <dbReference type="NCBI Taxonomy" id="85558"/>
    <lineage>
        <taxon>Bacteria</taxon>
        <taxon>Bacillati</taxon>
        <taxon>Actinomycetota</taxon>
        <taxon>Actinomycetes</taxon>
        <taxon>Kitasatosporales</taxon>
        <taxon>Streptomycetaceae</taxon>
        <taxon>Streptomyces</taxon>
    </lineage>
</organism>
<feature type="transmembrane region" description="Helical" evidence="7">
    <location>
        <begin position="107"/>
        <end position="128"/>
    </location>
</feature>
<evidence type="ECO:0000256" key="1">
    <source>
        <dbReference type="ARBA" id="ARBA00004651"/>
    </source>
</evidence>
<dbReference type="Gene3D" id="1.10.3720.10">
    <property type="entry name" value="MetI-like"/>
    <property type="match status" value="1"/>
</dbReference>
<evidence type="ECO:0000256" key="6">
    <source>
        <dbReference type="ARBA" id="ARBA00023136"/>
    </source>
</evidence>
<keyword evidence="11" id="KW-1185">Reference proteome</keyword>
<name>A0ABU0RZR3_9ACTN</name>
<comment type="subcellular location">
    <subcellularLocation>
        <location evidence="1 7">Cell membrane</location>
        <topology evidence="1 7">Multi-pass membrane protein</topology>
    </subcellularLocation>
</comment>
<gene>
    <name evidence="10" type="ORF">QFZ49_007468</name>
</gene>
<evidence type="ECO:0000313" key="11">
    <source>
        <dbReference type="Proteomes" id="UP001223072"/>
    </source>
</evidence>
<evidence type="ECO:0000313" key="10">
    <source>
        <dbReference type="EMBL" id="MDQ0937493.1"/>
    </source>
</evidence>
<keyword evidence="3" id="KW-1003">Cell membrane</keyword>
<dbReference type="EMBL" id="JAUSZS010000008">
    <property type="protein sequence ID" value="MDQ0937493.1"/>
    <property type="molecule type" value="Genomic_DNA"/>
</dbReference>
<keyword evidence="2 7" id="KW-0813">Transport</keyword>
<evidence type="ECO:0000256" key="2">
    <source>
        <dbReference type="ARBA" id="ARBA00022448"/>
    </source>
</evidence>
<dbReference type="Proteomes" id="UP001223072">
    <property type="component" value="Unassembled WGS sequence"/>
</dbReference>
<dbReference type="Pfam" id="PF00528">
    <property type="entry name" value="BPD_transp_1"/>
    <property type="match status" value="1"/>
</dbReference>
<comment type="similarity">
    <text evidence="7">Belongs to the binding-protein-dependent transport system permease family.</text>
</comment>
<keyword evidence="4 7" id="KW-0812">Transmembrane</keyword>